<gene>
    <name evidence="9" type="ORF">Klosneuvirus_2_267</name>
</gene>
<feature type="compositionally biased region" description="Acidic residues" evidence="7">
    <location>
        <begin position="935"/>
        <end position="947"/>
    </location>
</feature>
<keyword evidence="2" id="KW-0808">Transferase</keyword>
<dbReference type="InterPro" id="IPR006134">
    <property type="entry name" value="DNA-dir_DNA_pol_B_multi_dom"/>
</dbReference>
<dbReference type="GO" id="GO:0008296">
    <property type="term" value="F:3'-5'-DNA exonuclease activity"/>
    <property type="evidence" value="ECO:0007669"/>
    <property type="project" value="TreeGrafter"/>
</dbReference>
<dbReference type="SUPFAM" id="SSF54060">
    <property type="entry name" value="His-Me finger endonucleases"/>
    <property type="match status" value="1"/>
</dbReference>
<dbReference type="InterPro" id="IPR044925">
    <property type="entry name" value="His-Me_finger_sf"/>
</dbReference>
<accession>A0A1V0SJJ7</accession>
<evidence type="ECO:0000256" key="6">
    <source>
        <dbReference type="ARBA" id="ARBA00049244"/>
    </source>
</evidence>
<dbReference type="SUPFAM" id="SSF56672">
    <property type="entry name" value="DNA/RNA polymerases"/>
    <property type="match status" value="1"/>
</dbReference>
<dbReference type="EC" id="2.7.7.7" evidence="1"/>
<dbReference type="Gene3D" id="1.10.132.60">
    <property type="entry name" value="DNA polymerase family B, C-terminal domain"/>
    <property type="match status" value="1"/>
</dbReference>
<dbReference type="GO" id="GO:0003677">
    <property type="term" value="F:DNA binding"/>
    <property type="evidence" value="ECO:0007669"/>
    <property type="project" value="UniProtKB-KW"/>
</dbReference>
<dbReference type="GO" id="GO:0000166">
    <property type="term" value="F:nucleotide binding"/>
    <property type="evidence" value="ECO:0007669"/>
    <property type="project" value="InterPro"/>
</dbReference>
<dbReference type="GO" id="GO:0006297">
    <property type="term" value="P:nucleotide-excision repair, DNA gap filling"/>
    <property type="evidence" value="ECO:0007669"/>
    <property type="project" value="TreeGrafter"/>
</dbReference>
<proteinExistence type="predicted"/>
<feature type="compositionally biased region" description="Acidic residues" evidence="7">
    <location>
        <begin position="901"/>
        <end position="921"/>
    </location>
</feature>
<dbReference type="GO" id="GO:0045004">
    <property type="term" value="P:DNA replication proofreading"/>
    <property type="evidence" value="ECO:0007669"/>
    <property type="project" value="TreeGrafter"/>
</dbReference>
<evidence type="ECO:0000256" key="3">
    <source>
        <dbReference type="ARBA" id="ARBA00022695"/>
    </source>
</evidence>
<dbReference type="PANTHER" id="PTHR10322:SF23">
    <property type="entry name" value="DNA POLYMERASE DELTA CATALYTIC SUBUNIT"/>
    <property type="match status" value="1"/>
</dbReference>
<protein>
    <recommendedName>
        <fullName evidence="1">DNA-directed DNA polymerase</fullName>
        <ecNumber evidence="1">2.7.7.7</ecNumber>
    </recommendedName>
</protein>
<evidence type="ECO:0000256" key="7">
    <source>
        <dbReference type="SAM" id="MobiDB-lite"/>
    </source>
</evidence>
<evidence type="ECO:0000256" key="2">
    <source>
        <dbReference type="ARBA" id="ARBA00022679"/>
    </source>
</evidence>
<feature type="compositionally biased region" description="Basic residues" evidence="7">
    <location>
        <begin position="952"/>
        <end position="962"/>
    </location>
</feature>
<dbReference type="Pfam" id="PF00136">
    <property type="entry name" value="DNA_pol_B"/>
    <property type="match status" value="1"/>
</dbReference>
<dbReference type="Gene3D" id="3.90.1600.10">
    <property type="entry name" value="Palm domain of DNA polymerase"/>
    <property type="match status" value="1"/>
</dbReference>
<feature type="region of interest" description="Disordered" evidence="7">
    <location>
        <begin position="899"/>
        <end position="981"/>
    </location>
</feature>
<dbReference type="InterPro" id="IPR043502">
    <property type="entry name" value="DNA/RNA_pol_sf"/>
</dbReference>
<evidence type="ECO:0000259" key="8">
    <source>
        <dbReference type="Pfam" id="PF00136"/>
    </source>
</evidence>
<evidence type="ECO:0000256" key="4">
    <source>
        <dbReference type="ARBA" id="ARBA00022932"/>
    </source>
</evidence>
<sequence length="997" mass="117544">MDEPYESFVEKINLMFNKQLDELIGEENIDILKEHIEGELFPRYDYLNVFKNNRAVINENYFKFIDDDKKNPKYKNKTEFTKWIHSDIRKVMEGKNITPSIIYGDSILGNEVLTLLNDKNDIEFHRIDKLCDKWESYDNFKTDEYNEYFTNILNKLFKDKTDSNNSILMNETDYINGKIMGSIYTNNIRKNHEVSIGALGKIDGKRTKKQFYFSMYGNDTKALHEALKYRLKLNEELDLIKNKYRYMIDLDSNRYIEVQVNNNKIMLCDIDDIDIIEKYTWCINEKNYVVSNNVNSESWQYHKLVLNKILNKLPNNIRNQIKDLTVDHMNRNTLDNRKQNLRLVNSKEQQWNQDIFKTNTSGTRGVYYRTNRKAWIANWLNLDGKRESKYFKNKQDAINERKTQEQIMETYFNDERKKLIDKLKQLLINDQKDRYDKEQSSANYKVWTDKGWSNINRVIRHKTYKRIFRIVTKTSIIDVTEDHSLIDKNGNYITPKTCTIGTELMYGINNFDTIEFVDIKSNKYDILAFSSDDKVECMRYYCYNKKLGYNILIDVNNDKFVLHRTNDVIENPNKIINIQQLNDVVDDYVYDLETEVGHFHAGIGEIIVKNTDSVFIKYNIKLNGEEETLKDKVALETSIKLGQLTSKLLFTILPLPQNMLYEKTFHPYVILSKKRYVGNKYGSDPNKYYQDAMGITLKRRDNAPIVKIVVGGIVRSILNDKSPEKAVAFAKETLKKILCNKYPMDKFIITKTLKGNALIESERVLEEMKPKEERTYSDRTRIVHAVLADRMADRDPGNKPLSNDRIPYAYIITKGNVELQGDRVEHPDYIIENKLPLDYLFYITNQIMKPSLQFLEHITENPDKIFETCIMKELNRREGKRPLTYYFNLLQEMKQNKDDVFGEDNEDDDDNDNDNDTDNDNDENKYESKFTFNFDLDDEISDQEEDSDTPKLGKKKIVKNKSTKNQANVPAKNQTKKRVLNHKPVYDENKGGFVVTL</sequence>
<organism evidence="9">
    <name type="scientific">Klosneuvirus KNV1</name>
    <dbReference type="NCBI Taxonomy" id="1977640"/>
    <lineage>
        <taxon>Viruses</taxon>
        <taxon>Varidnaviria</taxon>
        <taxon>Bamfordvirae</taxon>
        <taxon>Nucleocytoviricota</taxon>
        <taxon>Megaviricetes</taxon>
        <taxon>Imitervirales</taxon>
        <taxon>Mimiviridae</taxon>
        <taxon>Klosneuvirinae</taxon>
        <taxon>Klosneuvirus</taxon>
    </lineage>
</organism>
<keyword evidence="4" id="KW-0239">DNA-directed DNA polymerase</keyword>
<dbReference type="GO" id="GO:0006287">
    <property type="term" value="P:base-excision repair, gap-filling"/>
    <property type="evidence" value="ECO:0007669"/>
    <property type="project" value="TreeGrafter"/>
</dbReference>
<dbReference type="EMBL" id="KY684109">
    <property type="protein sequence ID" value="ARF11831.1"/>
    <property type="molecule type" value="Genomic_DNA"/>
</dbReference>
<dbReference type="InterPro" id="IPR023211">
    <property type="entry name" value="DNA_pol_palm_dom_sf"/>
</dbReference>
<dbReference type="GO" id="GO:0003887">
    <property type="term" value="F:DNA-directed DNA polymerase activity"/>
    <property type="evidence" value="ECO:0007669"/>
    <property type="project" value="UniProtKB-KW"/>
</dbReference>
<dbReference type="PANTHER" id="PTHR10322">
    <property type="entry name" value="DNA POLYMERASE CATALYTIC SUBUNIT"/>
    <property type="match status" value="1"/>
</dbReference>
<dbReference type="InterPro" id="IPR050240">
    <property type="entry name" value="DNA_pol_type-B"/>
</dbReference>
<dbReference type="InterPro" id="IPR042087">
    <property type="entry name" value="DNA_pol_B_thumb"/>
</dbReference>
<feature type="domain" description="DNA-directed DNA polymerase family B multifunctional" evidence="8">
    <location>
        <begin position="605"/>
        <end position="858"/>
    </location>
</feature>
<dbReference type="Gene3D" id="1.20.5.2050">
    <property type="match status" value="1"/>
</dbReference>
<evidence type="ECO:0000256" key="5">
    <source>
        <dbReference type="ARBA" id="ARBA00023125"/>
    </source>
</evidence>
<name>A0A1V0SJJ7_9VIRU</name>
<evidence type="ECO:0000313" key="9">
    <source>
        <dbReference type="EMBL" id="ARF11831.1"/>
    </source>
</evidence>
<comment type="catalytic activity">
    <reaction evidence="6">
        <text>DNA(n) + a 2'-deoxyribonucleoside 5'-triphosphate = DNA(n+1) + diphosphate</text>
        <dbReference type="Rhea" id="RHEA:22508"/>
        <dbReference type="Rhea" id="RHEA-COMP:17339"/>
        <dbReference type="Rhea" id="RHEA-COMP:17340"/>
        <dbReference type="ChEBI" id="CHEBI:33019"/>
        <dbReference type="ChEBI" id="CHEBI:61560"/>
        <dbReference type="ChEBI" id="CHEBI:173112"/>
        <dbReference type="EC" id="2.7.7.7"/>
    </reaction>
</comment>
<evidence type="ECO:0000256" key="1">
    <source>
        <dbReference type="ARBA" id="ARBA00012417"/>
    </source>
</evidence>
<keyword evidence="5" id="KW-0238">DNA-binding</keyword>
<reference evidence="9" key="1">
    <citation type="journal article" date="2017" name="Science">
        <title>Giant viruses with an expanded complement of translation system components.</title>
        <authorList>
            <person name="Schulz F."/>
            <person name="Yutin N."/>
            <person name="Ivanova N.N."/>
            <person name="Ortega D.R."/>
            <person name="Lee T.K."/>
            <person name="Vierheilig J."/>
            <person name="Daims H."/>
            <person name="Horn M."/>
            <person name="Wagner M."/>
            <person name="Jensen G.J."/>
            <person name="Kyrpides N.C."/>
            <person name="Koonin E.V."/>
            <person name="Woyke T."/>
        </authorList>
    </citation>
    <scope>NUCLEOTIDE SEQUENCE</scope>
    <source>
        <strain evidence="9">KNV1</strain>
    </source>
</reference>
<keyword evidence="3" id="KW-0548">Nucleotidyltransferase</keyword>